<sequence length="426" mass="43332">MTGGVLTGGVRRMLSRVAGAAALALVALAALSGCSVPGNASHGVGPRFSLSSDPSPVWQPVGIRMLALPPGEHVTVTATVTSGAVWTSRAVYAVPPDGEVDLATQAPLSAAFHGADGMGLFWSLANSAGTQATSDETWGESGMAVALSALIDGRRVAHTTVHRTGLASAAPSRAVFDDGISGDFFEPKTSSAGLRPAVIVFDGTDSGTPTGVLAASEIAALGYPALALSAFGSAGQVDLTHVFPAERFASALSWLRAQPGVDPERILTFGTSRGAQLALWTAVAYSDTVYGAIAPAGTTGLICNSPVPNPSVTINGSWVPCNSGTRTVNAAAVLDLSGIRGPLVLGCAGHDEQLDNGCAWLAAGAKARGQHPGDTMLVAPDATHLFYVPPYTPLYLPGAPYAQATENARVRLWTAIAATLRASREG</sequence>
<dbReference type="RefSeq" id="WP_271177451.1">
    <property type="nucleotide sequence ID" value="NZ_BAAAJO010000009.1"/>
</dbReference>
<evidence type="ECO:0000259" key="1">
    <source>
        <dbReference type="Pfam" id="PF04775"/>
    </source>
</evidence>
<keyword evidence="3" id="KW-1185">Reference proteome</keyword>
<proteinExistence type="predicted"/>
<dbReference type="Pfam" id="PF04775">
    <property type="entry name" value="Bile_Hydr_Trans"/>
    <property type="match status" value="1"/>
</dbReference>
<evidence type="ECO:0000313" key="3">
    <source>
        <dbReference type="Proteomes" id="UP001142372"/>
    </source>
</evidence>
<reference evidence="2" key="1">
    <citation type="journal article" date="2014" name="Int. J. Syst. Evol. Microbiol.">
        <title>Complete genome sequence of Corynebacterium casei LMG S-19264T (=DSM 44701T), isolated from a smear-ripened cheese.</title>
        <authorList>
            <consortium name="US DOE Joint Genome Institute (JGI-PGF)"/>
            <person name="Walter F."/>
            <person name="Albersmeier A."/>
            <person name="Kalinowski J."/>
            <person name="Ruckert C."/>
        </authorList>
    </citation>
    <scope>NUCLEOTIDE SEQUENCE</scope>
    <source>
        <strain evidence="2">VKM Ac-1401</strain>
    </source>
</reference>
<protein>
    <recommendedName>
        <fullName evidence="1">Acyl-CoA thioester hydrolase/bile acid-CoA amino acid N-acetyltransferase domain-containing protein</fullName>
    </recommendedName>
</protein>
<dbReference type="Proteomes" id="UP001142372">
    <property type="component" value="Unassembled WGS sequence"/>
</dbReference>
<dbReference type="GO" id="GO:0006631">
    <property type="term" value="P:fatty acid metabolic process"/>
    <property type="evidence" value="ECO:0007669"/>
    <property type="project" value="TreeGrafter"/>
</dbReference>
<accession>A0A9W6HA83</accession>
<dbReference type="GO" id="GO:0047617">
    <property type="term" value="F:fatty acyl-CoA hydrolase activity"/>
    <property type="evidence" value="ECO:0007669"/>
    <property type="project" value="TreeGrafter"/>
</dbReference>
<dbReference type="SUPFAM" id="SSF53474">
    <property type="entry name" value="alpha/beta-Hydrolases"/>
    <property type="match status" value="1"/>
</dbReference>
<gene>
    <name evidence="2" type="ORF">GCM10017584_23650</name>
</gene>
<comment type="caution">
    <text evidence="2">The sequence shown here is derived from an EMBL/GenBank/DDBJ whole genome shotgun (WGS) entry which is preliminary data.</text>
</comment>
<name>A0A9W6HA83_9MICO</name>
<reference evidence="2" key="2">
    <citation type="submission" date="2023-01" db="EMBL/GenBank/DDBJ databases">
        <authorList>
            <person name="Sun Q."/>
            <person name="Evtushenko L."/>
        </authorList>
    </citation>
    <scope>NUCLEOTIDE SEQUENCE</scope>
    <source>
        <strain evidence="2">VKM Ac-1401</strain>
    </source>
</reference>
<dbReference type="Gene3D" id="2.60.40.2240">
    <property type="entry name" value="Acyl-CoA thioester hydrolase/BAAT N-terminal domain"/>
    <property type="match status" value="1"/>
</dbReference>
<dbReference type="InterPro" id="IPR006862">
    <property type="entry name" value="Thio_Ohase/aa_AcTrfase"/>
</dbReference>
<dbReference type="EMBL" id="BSEN01000011">
    <property type="protein sequence ID" value="GLJ76791.1"/>
    <property type="molecule type" value="Genomic_DNA"/>
</dbReference>
<dbReference type="GO" id="GO:0006637">
    <property type="term" value="P:acyl-CoA metabolic process"/>
    <property type="evidence" value="ECO:0007669"/>
    <property type="project" value="TreeGrafter"/>
</dbReference>
<feature type="domain" description="Acyl-CoA thioester hydrolase/bile acid-CoA amino acid N-acetyltransferase" evidence="1">
    <location>
        <begin position="59"/>
        <end position="164"/>
    </location>
</feature>
<dbReference type="PANTHER" id="PTHR10824">
    <property type="entry name" value="ACYL-COENZYME A THIOESTERASE-RELATED"/>
    <property type="match status" value="1"/>
</dbReference>
<dbReference type="AlphaFoldDB" id="A0A9W6HA83"/>
<evidence type="ECO:0000313" key="2">
    <source>
        <dbReference type="EMBL" id="GLJ76791.1"/>
    </source>
</evidence>
<dbReference type="InterPro" id="IPR042490">
    <property type="entry name" value="Thio_Ohase/BAAT_N"/>
</dbReference>
<organism evidence="2 3">
    <name type="scientific">Leifsonia poae</name>
    <dbReference type="NCBI Taxonomy" id="110933"/>
    <lineage>
        <taxon>Bacteria</taxon>
        <taxon>Bacillati</taxon>
        <taxon>Actinomycetota</taxon>
        <taxon>Actinomycetes</taxon>
        <taxon>Micrococcales</taxon>
        <taxon>Microbacteriaceae</taxon>
        <taxon>Leifsonia</taxon>
    </lineage>
</organism>
<dbReference type="Gene3D" id="3.40.50.1820">
    <property type="entry name" value="alpha/beta hydrolase"/>
    <property type="match status" value="1"/>
</dbReference>
<dbReference type="InterPro" id="IPR029058">
    <property type="entry name" value="AB_hydrolase_fold"/>
</dbReference>
<dbReference type="PANTHER" id="PTHR10824:SF4">
    <property type="entry name" value="ACYL-COENZYME A THIOESTERASE 1-LIKE"/>
    <property type="match status" value="1"/>
</dbReference>